<sequence length="286" mass="31575">MENAVVMRNVTKRYRGFCLDNVSLEIPKGYITGIIGRNGAGKTTLINSILGITCFEGEIEIFGKPLCGNEIEIKNKIGAALGNGFFYEGLTLRQTAGMLKRFYADWSDDDFFEYMRRFGLDTNKKVKELSTGMREKFAIAAALSHNAELIIMDEPSSGLDPVARGELTDIFADVIGDGEKTVVISTHITSDLDRTADFIVMIDGGRVVFNMQKDELTDSHRIVKGPADALKSELKRQLISCRTGAHGFEGLIRTSARIPGLVYEKPTIEDIMRAYAKKGTEAESNV</sequence>
<dbReference type="InterPro" id="IPR051782">
    <property type="entry name" value="ABC_Transporter_VariousFunc"/>
</dbReference>
<protein>
    <submittedName>
        <fullName evidence="5">ABC transporter ATP-binding protein</fullName>
    </submittedName>
</protein>
<keyword evidence="3 5" id="KW-0067">ATP-binding</keyword>
<evidence type="ECO:0000313" key="6">
    <source>
        <dbReference type="Proteomes" id="UP000824165"/>
    </source>
</evidence>
<evidence type="ECO:0000256" key="2">
    <source>
        <dbReference type="ARBA" id="ARBA00022741"/>
    </source>
</evidence>
<dbReference type="InterPro" id="IPR027417">
    <property type="entry name" value="P-loop_NTPase"/>
</dbReference>
<dbReference type="EMBL" id="DVLU01000039">
    <property type="protein sequence ID" value="HIT85094.1"/>
    <property type="molecule type" value="Genomic_DNA"/>
</dbReference>
<proteinExistence type="predicted"/>
<evidence type="ECO:0000259" key="4">
    <source>
        <dbReference type="PROSITE" id="PS50893"/>
    </source>
</evidence>
<dbReference type="Pfam" id="PF00005">
    <property type="entry name" value="ABC_tran"/>
    <property type="match status" value="1"/>
</dbReference>
<reference evidence="5" key="2">
    <citation type="journal article" date="2021" name="PeerJ">
        <title>Extensive microbial diversity within the chicken gut microbiome revealed by metagenomics and culture.</title>
        <authorList>
            <person name="Gilroy R."/>
            <person name="Ravi A."/>
            <person name="Getino M."/>
            <person name="Pursley I."/>
            <person name="Horton D.L."/>
            <person name="Alikhan N.F."/>
            <person name="Baker D."/>
            <person name="Gharbi K."/>
            <person name="Hall N."/>
            <person name="Watson M."/>
            <person name="Adriaenssens E.M."/>
            <person name="Foster-Nyarko E."/>
            <person name="Jarju S."/>
            <person name="Secka A."/>
            <person name="Antonio M."/>
            <person name="Oren A."/>
            <person name="Chaudhuri R.R."/>
            <person name="La Ragione R."/>
            <person name="Hildebrand F."/>
            <person name="Pallen M.J."/>
        </authorList>
    </citation>
    <scope>NUCLEOTIDE SEQUENCE</scope>
    <source>
        <strain evidence="5">CHK181-108</strain>
    </source>
</reference>
<gene>
    <name evidence="5" type="ORF">IAA60_04195</name>
</gene>
<dbReference type="SMART" id="SM00382">
    <property type="entry name" value="AAA"/>
    <property type="match status" value="1"/>
</dbReference>
<dbReference type="PROSITE" id="PS50893">
    <property type="entry name" value="ABC_TRANSPORTER_2"/>
    <property type="match status" value="1"/>
</dbReference>
<dbReference type="AlphaFoldDB" id="A0A9D1KPR4"/>
<keyword evidence="1" id="KW-0813">Transport</keyword>
<evidence type="ECO:0000256" key="3">
    <source>
        <dbReference type="ARBA" id="ARBA00022840"/>
    </source>
</evidence>
<accession>A0A9D1KPR4</accession>
<feature type="domain" description="ABC transporter" evidence="4">
    <location>
        <begin position="1"/>
        <end position="229"/>
    </location>
</feature>
<comment type="caution">
    <text evidence="5">The sequence shown here is derived from an EMBL/GenBank/DDBJ whole genome shotgun (WGS) entry which is preliminary data.</text>
</comment>
<evidence type="ECO:0000256" key="1">
    <source>
        <dbReference type="ARBA" id="ARBA00022448"/>
    </source>
</evidence>
<dbReference type="PANTHER" id="PTHR42939">
    <property type="entry name" value="ABC TRANSPORTER ATP-BINDING PROTEIN ALBC-RELATED"/>
    <property type="match status" value="1"/>
</dbReference>
<dbReference type="PANTHER" id="PTHR42939:SF3">
    <property type="entry name" value="ABC TRANSPORTER ATP-BINDING COMPONENT"/>
    <property type="match status" value="1"/>
</dbReference>
<evidence type="ECO:0000313" key="5">
    <source>
        <dbReference type="EMBL" id="HIT85094.1"/>
    </source>
</evidence>
<keyword evidence="2" id="KW-0547">Nucleotide-binding</keyword>
<dbReference type="SUPFAM" id="SSF52540">
    <property type="entry name" value="P-loop containing nucleoside triphosphate hydrolases"/>
    <property type="match status" value="1"/>
</dbReference>
<organism evidence="5 6">
    <name type="scientific">Candidatus Ornithomonoglobus intestinigallinarum</name>
    <dbReference type="NCBI Taxonomy" id="2840894"/>
    <lineage>
        <taxon>Bacteria</taxon>
        <taxon>Bacillati</taxon>
        <taxon>Bacillota</taxon>
        <taxon>Clostridia</taxon>
        <taxon>Candidatus Ornithomonoglobus</taxon>
    </lineage>
</organism>
<dbReference type="Gene3D" id="3.40.50.300">
    <property type="entry name" value="P-loop containing nucleotide triphosphate hydrolases"/>
    <property type="match status" value="1"/>
</dbReference>
<dbReference type="CDD" id="cd03230">
    <property type="entry name" value="ABC_DR_subfamily_A"/>
    <property type="match status" value="1"/>
</dbReference>
<reference evidence="5" key="1">
    <citation type="submission" date="2020-10" db="EMBL/GenBank/DDBJ databases">
        <authorList>
            <person name="Gilroy R."/>
        </authorList>
    </citation>
    <scope>NUCLEOTIDE SEQUENCE</scope>
    <source>
        <strain evidence="5">CHK181-108</strain>
    </source>
</reference>
<dbReference type="GO" id="GO:0005524">
    <property type="term" value="F:ATP binding"/>
    <property type="evidence" value="ECO:0007669"/>
    <property type="project" value="UniProtKB-KW"/>
</dbReference>
<dbReference type="InterPro" id="IPR003439">
    <property type="entry name" value="ABC_transporter-like_ATP-bd"/>
</dbReference>
<dbReference type="InterPro" id="IPR003593">
    <property type="entry name" value="AAA+_ATPase"/>
</dbReference>
<dbReference type="Proteomes" id="UP000824165">
    <property type="component" value="Unassembled WGS sequence"/>
</dbReference>
<name>A0A9D1KPR4_9FIRM</name>
<dbReference type="GO" id="GO:0016887">
    <property type="term" value="F:ATP hydrolysis activity"/>
    <property type="evidence" value="ECO:0007669"/>
    <property type="project" value="InterPro"/>
</dbReference>